<reference evidence="2" key="1">
    <citation type="journal article" date="2019" name="Int. J. Syst. Evol. Microbiol.">
        <title>The Global Catalogue of Microorganisms (GCM) 10K type strain sequencing project: providing services to taxonomists for standard genome sequencing and annotation.</title>
        <authorList>
            <consortium name="The Broad Institute Genomics Platform"/>
            <consortium name="The Broad Institute Genome Sequencing Center for Infectious Disease"/>
            <person name="Wu L."/>
            <person name="Ma J."/>
        </authorList>
    </citation>
    <scope>NUCLEOTIDE SEQUENCE [LARGE SCALE GENOMIC DNA]</scope>
    <source>
        <strain evidence="2">2902at01</strain>
    </source>
</reference>
<dbReference type="EMBL" id="JBHSBN010000008">
    <property type="protein sequence ID" value="MFC4107201.1"/>
    <property type="molecule type" value="Genomic_DNA"/>
</dbReference>
<gene>
    <name evidence="1" type="ORF">ACFOX0_14865</name>
</gene>
<dbReference type="Proteomes" id="UP001595868">
    <property type="component" value="Unassembled WGS sequence"/>
</dbReference>
<name>A0ABV8KNN8_9ACTN</name>
<evidence type="ECO:0000313" key="2">
    <source>
        <dbReference type="Proteomes" id="UP001595868"/>
    </source>
</evidence>
<sequence>MDADRIIEAVRRHLVRPGLTIERRKDWPDQVSFRTSWYAYTAQPADWRVSRESWVDEAVRVTAEGGTEWTARNYGFLFGRNGEEWFLNDVEVIRELGRRLGDDLDPIDYAELLAAFYSAGDIDRPVVEPLSVHEGMPAGELVTDVDAFAERYPYADPSLVAPPRVENSNGETSVKFFSYHQFFCEYGSTVDVLKWTVTGGGGRPVEWSREYVAKRLTRP</sequence>
<keyword evidence="2" id="KW-1185">Reference proteome</keyword>
<accession>A0ABV8KNN8</accession>
<comment type="caution">
    <text evidence="1">The sequence shown here is derived from an EMBL/GenBank/DDBJ whole genome shotgun (WGS) entry which is preliminary data.</text>
</comment>
<proteinExistence type="predicted"/>
<protein>
    <submittedName>
        <fullName evidence="1">Uncharacterized protein</fullName>
    </submittedName>
</protein>
<organism evidence="1 2">
    <name type="scientific">Micromonospora zhanjiangensis</name>
    <dbReference type="NCBI Taxonomy" id="1522057"/>
    <lineage>
        <taxon>Bacteria</taxon>
        <taxon>Bacillati</taxon>
        <taxon>Actinomycetota</taxon>
        <taxon>Actinomycetes</taxon>
        <taxon>Micromonosporales</taxon>
        <taxon>Micromonosporaceae</taxon>
        <taxon>Micromonospora</taxon>
    </lineage>
</organism>
<dbReference type="RefSeq" id="WP_377545826.1">
    <property type="nucleotide sequence ID" value="NZ_JBHSBN010000008.1"/>
</dbReference>
<evidence type="ECO:0000313" key="1">
    <source>
        <dbReference type="EMBL" id="MFC4107201.1"/>
    </source>
</evidence>